<gene>
    <name evidence="7" type="ORF">NVIE_010130</name>
</gene>
<keyword evidence="3 7" id="KW-0489">Methyltransferase</keyword>
<dbReference type="SUPFAM" id="SSF53335">
    <property type="entry name" value="S-adenosyl-L-methionine-dependent methyltransferases"/>
    <property type="match status" value="1"/>
</dbReference>
<dbReference type="InterPro" id="IPR029063">
    <property type="entry name" value="SAM-dependent_MTases_sf"/>
</dbReference>
<protein>
    <recommendedName>
        <fullName evidence="2">site-specific DNA-methyltransferase (adenine-specific)</fullName>
        <ecNumber evidence="2">2.1.1.72</ecNumber>
    </recommendedName>
</protein>
<evidence type="ECO:0000256" key="1">
    <source>
        <dbReference type="ARBA" id="ARBA00006594"/>
    </source>
</evidence>
<name>A0A060HF00_9ARCH</name>
<dbReference type="InterPro" id="IPR002052">
    <property type="entry name" value="DNA_methylase_N6_adenine_CS"/>
</dbReference>
<sequence length="309" mass="35441">MENAGPFLKWAGGKRRLVHMLARFCPERLDRYFEPFLGSGALFFHLAQSRPRFEAVLSDSNHELINVYLQVRDRTGELVQVLEEHQRNYYAGREKYYYSVRDLEPARSRVEQAARMIFLNRTCYNGLFRVNRAGRFNVPHGTYERPTICNREALFSAAAVLARDGVSIAHASYTQSTRLCARGDVVYFDPPYLPVTKTANFVDYTRESFGWEDHVELASEFVRLHDLGCTVILSNSDTRRIRDLYCNFAIRTARVERLINCNASRRTGQRELMIISSSSSSNAVRGRRKEKRGLAPRLAAPAAIQAINF</sequence>
<dbReference type="InterPro" id="IPR012263">
    <property type="entry name" value="M_m6A_EcoRV"/>
</dbReference>
<keyword evidence="5" id="KW-0949">S-adenosyl-L-methionine</keyword>
<keyword evidence="4 7" id="KW-0808">Transferase</keyword>
<dbReference type="PIRSF" id="PIRSF000398">
    <property type="entry name" value="M_m6A_EcoRV"/>
    <property type="match status" value="1"/>
</dbReference>
<dbReference type="PANTHER" id="PTHR30481:SF3">
    <property type="entry name" value="DNA ADENINE METHYLASE"/>
    <property type="match status" value="1"/>
</dbReference>
<dbReference type="PROSITE" id="PS00092">
    <property type="entry name" value="N6_MTASE"/>
    <property type="match status" value="1"/>
</dbReference>
<dbReference type="Gene3D" id="3.40.50.150">
    <property type="entry name" value="Vaccinia Virus protein VP39"/>
    <property type="match status" value="1"/>
</dbReference>
<dbReference type="GO" id="GO:0009307">
    <property type="term" value="P:DNA restriction-modification system"/>
    <property type="evidence" value="ECO:0007669"/>
    <property type="project" value="InterPro"/>
</dbReference>
<evidence type="ECO:0000256" key="3">
    <source>
        <dbReference type="ARBA" id="ARBA00022603"/>
    </source>
</evidence>
<dbReference type="RefSeq" id="WP_075054296.1">
    <property type="nucleotide sequence ID" value="NZ_CP007536.1"/>
</dbReference>
<dbReference type="NCBIfam" id="TIGR00571">
    <property type="entry name" value="dam"/>
    <property type="match status" value="1"/>
</dbReference>
<evidence type="ECO:0000256" key="4">
    <source>
        <dbReference type="ARBA" id="ARBA00022679"/>
    </source>
</evidence>
<dbReference type="GO" id="GO:0043565">
    <property type="term" value="F:sequence-specific DNA binding"/>
    <property type="evidence" value="ECO:0007669"/>
    <property type="project" value="TreeGrafter"/>
</dbReference>
<dbReference type="GO" id="GO:1904047">
    <property type="term" value="F:S-adenosyl-L-methionine binding"/>
    <property type="evidence" value="ECO:0007669"/>
    <property type="project" value="TreeGrafter"/>
</dbReference>
<dbReference type="STRING" id="926571.NVIE_010130"/>
<evidence type="ECO:0000256" key="5">
    <source>
        <dbReference type="ARBA" id="ARBA00022691"/>
    </source>
</evidence>
<dbReference type="Proteomes" id="UP000027093">
    <property type="component" value="Chromosome"/>
</dbReference>
<evidence type="ECO:0000256" key="2">
    <source>
        <dbReference type="ARBA" id="ARBA00011900"/>
    </source>
</evidence>
<dbReference type="PRINTS" id="PR00505">
    <property type="entry name" value="D12N6MTFRASE"/>
</dbReference>
<dbReference type="EMBL" id="CP007536">
    <property type="protein sequence ID" value="AIC15239.1"/>
    <property type="molecule type" value="Genomic_DNA"/>
</dbReference>
<dbReference type="AlphaFoldDB" id="A0A060HF00"/>
<dbReference type="GO" id="GO:0032259">
    <property type="term" value="P:methylation"/>
    <property type="evidence" value="ECO:0007669"/>
    <property type="project" value="UniProtKB-KW"/>
</dbReference>
<comment type="similarity">
    <text evidence="1">Belongs to the N(4)/N(6)-methyltransferase family.</text>
</comment>
<reference evidence="7 8" key="1">
    <citation type="journal article" date="2014" name="Int. J. Syst. Evol. Microbiol.">
        <title>Nitrososphaera viennensis gen. nov., sp. nov., an aerobic and mesophilic, ammonia-oxidizing archaeon from soil and a member of the archaeal phylum Thaumarchaeota.</title>
        <authorList>
            <person name="Stieglmeier M."/>
            <person name="Klingl A."/>
            <person name="Alves R.J."/>
            <person name="Rittmann S.K."/>
            <person name="Melcher M."/>
            <person name="Leisch N."/>
            <person name="Schleper C."/>
        </authorList>
    </citation>
    <scope>NUCLEOTIDE SEQUENCE [LARGE SCALE GENOMIC DNA]</scope>
    <source>
        <strain evidence="7">EN76</strain>
    </source>
</reference>
<dbReference type="GO" id="GO:0006298">
    <property type="term" value="P:mismatch repair"/>
    <property type="evidence" value="ECO:0007669"/>
    <property type="project" value="TreeGrafter"/>
</dbReference>
<comment type="catalytic activity">
    <reaction evidence="6">
        <text>a 2'-deoxyadenosine in DNA + S-adenosyl-L-methionine = an N(6)-methyl-2'-deoxyadenosine in DNA + S-adenosyl-L-homocysteine + H(+)</text>
        <dbReference type="Rhea" id="RHEA:15197"/>
        <dbReference type="Rhea" id="RHEA-COMP:12418"/>
        <dbReference type="Rhea" id="RHEA-COMP:12419"/>
        <dbReference type="ChEBI" id="CHEBI:15378"/>
        <dbReference type="ChEBI" id="CHEBI:57856"/>
        <dbReference type="ChEBI" id="CHEBI:59789"/>
        <dbReference type="ChEBI" id="CHEBI:90615"/>
        <dbReference type="ChEBI" id="CHEBI:90616"/>
        <dbReference type="EC" id="2.1.1.72"/>
    </reaction>
</comment>
<dbReference type="Pfam" id="PF02086">
    <property type="entry name" value="MethyltransfD12"/>
    <property type="match status" value="1"/>
</dbReference>
<evidence type="ECO:0000256" key="6">
    <source>
        <dbReference type="ARBA" id="ARBA00047942"/>
    </source>
</evidence>
<dbReference type="HOGENOM" id="CLU_063430_0_0_2"/>
<dbReference type="EC" id="2.1.1.72" evidence="2"/>
<proteinExistence type="inferred from homology"/>
<organism evidence="7 8">
    <name type="scientific">Nitrososphaera viennensis EN76</name>
    <dbReference type="NCBI Taxonomy" id="926571"/>
    <lineage>
        <taxon>Archaea</taxon>
        <taxon>Nitrososphaerota</taxon>
        <taxon>Nitrososphaeria</taxon>
        <taxon>Nitrososphaerales</taxon>
        <taxon>Nitrososphaeraceae</taxon>
        <taxon>Nitrososphaera</taxon>
    </lineage>
</organism>
<evidence type="ECO:0000313" key="8">
    <source>
        <dbReference type="Proteomes" id="UP000027093"/>
    </source>
</evidence>
<dbReference type="GO" id="GO:0009007">
    <property type="term" value="F:site-specific DNA-methyltransferase (adenine-specific) activity"/>
    <property type="evidence" value="ECO:0007669"/>
    <property type="project" value="UniProtKB-EC"/>
</dbReference>
<dbReference type="PANTHER" id="PTHR30481">
    <property type="entry name" value="DNA ADENINE METHYLASE"/>
    <property type="match status" value="1"/>
</dbReference>
<dbReference type="GeneID" id="74946278"/>
<dbReference type="InterPro" id="IPR023095">
    <property type="entry name" value="Ade_MeTrfase_dom_2"/>
</dbReference>
<keyword evidence="8" id="KW-1185">Reference proteome</keyword>
<dbReference type="InterPro" id="IPR012327">
    <property type="entry name" value="MeTrfase_D12"/>
</dbReference>
<evidence type="ECO:0000313" key="7">
    <source>
        <dbReference type="EMBL" id="AIC15239.1"/>
    </source>
</evidence>
<accession>A0A060HF00</accession>
<dbReference type="REBASE" id="87728">
    <property type="entry name" value="M.NviEN76ORF10130P"/>
</dbReference>
<dbReference type="OrthoDB" id="372040at2157"/>
<dbReference type="KEGG" id="nvn:NVIE_010130"/>
<dbReference type="Gene3D" id="1.10.1020.10">
    <property type="entry name" value="Adenine-specific Methyltransferase, Domain 2"/>
    <property type="match status" value="1"/>
</dbReference>